<accession>A0ABR2ETU2</accession>
<proteinExistence type="predicted"/>
<protein>
    <submittedName>
        <fullName evidence="1">Uncharacterized protein</fullName>
    </submittedName>
</protein>
<evidence type="ECO:0000313" key="2">
    <source>
        <dbReference type="Proteomes" id="UP001472677"/>
    </source>
</evidence>
<comment type="caution">
    <text evidence="1">The sequence shown here is derived from an EMBL/GenBank/DDBJ whole genome shotgun (WGS) entry which is preliminary data.</text>
</comment>
<evidence type="ECO:0000313" key="1">
    <source>
        <dbReference type="EMBL" id="KAK8565420.1"/>
    </source>
</evidence>
<dbReference type="Proteomes" id="UP001472677">
    <property type="component" value="Unassembled WGS sequence"/>
</dbReference>
<keyword evidence="2" id="KW-1185">Reference proteome</keyword>
<gene>
    <name evidence="1" type="ORF">V6N12_058983</name>
</gene>
<name>A0ABR2ETU2_9ROSI</name>
<reference evidence="1 2" key="1">
    <citation type="journal article" date="2024" name="G3 (Bethesda)">
        <title>Genome assembly of Hibiscus sabdariffa L. provides insights into metabolisms of medicinal natural products.</title>
        <authorList>
            <person name="Kim T."/>
        </authorList>
    </citation>
    <scope>NUCLEOTIDE SEQUENCE [LARGE SCALE GENOMIC DNA]</scope>
    <source>
        <strain evidence="1">TK-2024</strain>
        <tissue evidence="1">Old leaves</tissue>
    </source>
</reference>
<organism evidence="1 2">
    <name type="scientific">Hibiscus sabdariffa</name>
    <name type="common">roselle</name>
    <dbReference type="NCBI Taxonomy" id="183260"/>
    <lineage>
        <taxon>Eukaryota</taxon>
        <taxon>Viridiplantae</taxon>
        <taxon>Streptophyta</taxon>
        <taxon>Embryophyta</taxon>
        <taxon>Tracheophyta</taxon>
        <taxon>Spermatophyta</taxon>
        <taxon>Magnoliopsida</taxon>
        <taxon>eudicotyledons</taxon>
        <taxon>Gunneridae</taxon>
        <taxon>Pentapetalae</taxon>
        <taxon>rosids</taxon>
        <taxon>malvids</taxon>
        <taxon>Malvales</taxon>
        <taxon>Malvaceae</taxon>
        <taxon>Malvoideae</taxon>
        <taxon>Hibiscus</taxon>
    </lineage>
</organism>
<sequence length="364" mass="39322">MGNPNSLAVLPVATQHGNPNGRPPDILFPTIVHTVTAPDEKGGCMDNPVEEHDMIIDLSDTRSGENDTGMCIDVQDNVMEGILLNASDGGKAMSTIGRDEGIGVMAINGGKPSFKDMVVGDLNVSNQNNLLGEKNPSTRVEKIEYKSPYGPWIQVSSRRTRLNSNRKLTSDAEITSGVESQMHGSRFASLAVVDEHVVSGLTKNARVHVNTGGKAKNGEFERLVRGKDVNLHRAESSRQGAGVGDQRPLKKVDYEKMEKKNHAKHVAGSNLDAGKHVAVRIVEKDGGHAISDNNGRSYVRPICKSGSEVANRFVTATNGLYRKGSMIKKGAGTGSMEKADTSDWIQTLTAELNQATVRECPERW</sequence>
<dbReference type="EMBL" id="JBBPBM010000010">
    <property type="protein sequence ID" value="KAK8565420.1"/>
    <property type="molecule type" value="Genomic_DNA"/>
</dbReference>